<dbReference type="InterPro" id="IPR001138">
    <property type="entry name" value="Zn2Cys6_DnaBD"/>
</dbReference>
<keyword evidence="2" id="KW-0862">Zinc</keyword>
<protein>
    <recommendedName>
        <fullName evidence="7">Zn(2)-C6 fungal-type domain-containing protein</fullName>
    </recommendedName>
</protein>
<evidence type="ECO:0000256" key="2">
    <source>
        <dbReference type="ARBA" id="ARBA00022833"/>
    </source>
</evidence>
<dbReference type="PANTHER" id="PTHR47660:SF3">
    <property type="entry name" value="FINGER DOMAIN PROTEIN, PUTATIVE (AFU_ORTHOLOGUE AFUA_4G03310)-RELATED"/>
    <property type="match status" value="1"/>
</dbReference>
<dbReference type="PROSITE" id="PS00463">
    <property type="entry name" value="ZN2_CY6_FUNGAL_1"/>
    <property type="match status" value="1"/>
</dbReference>
<gene>
    <name evidence="8" type="ORF">B0T16DRAFT_361869</name>
</gene>
<keyword evidence="4" id="KW-0804">Transcription</keyword>
<dbReference type="Pfam" id="PF00172">
    <property type="entry name" value="Zn_clus"/>
    <property type="match status" value="1"/>
</dbReference>
<reference evidence="8" key="1">
    <citation type="submission" date="2023-06" db="EMBL/GenBank/DDBJ databases">
        <title>Genome-scale phylogeny and comparative genomics of the fungal order Sordariales.</title>
        <authorList>
            <consortium name="Lawrence Berkeley National Laboratory"/>
            <person name="Hensen N."/>
            <person name="Bonometti L."/>
            <person name="Westerberg I."/>
            <person name="Brannstrom I.O."/>
            <person name="Guillou S."/>
            <person name="Cros-Aarteil S."/>
            <person name="Calhoun S."/>
            <person name="Haridas S."/>
            <person name="Kuo A."/>
            <person name="Mondo S."/>
            <person name="Pangilinan J."/>
            <person name="Riley R."/>
            <person name="Labutti K."/>
            <person name="Andreopoulos B."/>
            <person name="Lipzen A."/>
            <person name="Chen C."/>
            <person name="Yanf M."/>
            <person name="Daum C."/>
            <person name="Ng V."/>
            <person name="Clum A."/>
            <person name="Steindorff A."/>
            <person name="Ohm R."/>
            <person name="Martin F."/>
            <person name="Silar P."/>
            <person name="Natvig D."/>
            <person name="Lalanne C."/>
            <person name="Gautier V."/>
            <person name="Ament-Velasquez S.L."/>
            <person name="Kruys A."/>
            <person name="Hutchinson M.I."/>
            <person name="Powell A.J."/>
            <person name="Barry K."/>
            <person name="Miller A.N."/>
            <person name="Grigoriev I.V."/>
            <person name="Debuchy R."/>
            <person name="Gladieux P."/>
            <person name="Thoren M.H."/>
            <person name="Johannesson H."/>
        </authorList>
    </citation>
    <scope>NUCLEOTIDE SEQUENCE</scope>
    <source>
        <strain evidence="8">SMH2532-1</strain>
    </source>
</reference>
<name>A0AA40CZF2_9PEZI</name>
<dbReference type="Gene3D" id="4.10.240.10">
    <property type="entry name" value="Zn(2)-C6 fungal-type DNA-binding domain"/>
    <property type="match status" value="1"/>
</dbReference>
<keyword evidence="9" id="KW-1185">Reference proteome</keyword>
<dbReference type="EMBL" id="JAULSV010000001">
    <property type="protein sequence ID" value="KAK0654878.1"/>
    <property type="molecule type" value="Genomic_DNA"/>
</dbReference>
<keyword evidence="1" id="KW-0479">Metal-binding</keyword>
<evidence type="ECO:0000313" key="9">
    <source>
        <dbReference type="Proteomes" id="UP001174936"/>
    </source>
</evidence>
<feature type="region of interest" description="Disordered" evidence="6">
    <location>
        <begin position="39"/>
        <end position="60"/>
    </location>
</feature>
<dbReference type="CDD" id="cd00067">
    <property type="entry name" value="GAL4"/>
    <property type="match status" value="1"/>
</dbReference>
<dbReference type="Proteomes" id="UP001174936">
    <property type="component" value="Unassembled WGS sequence"/>
</dbReference>
<evidence type="ECO:0000256" key="6">
    <source>
        <dbReference type="SAM" id="MobiDB-lite"/>
    </source>
</evidence>
<comment type="caution">
    <text evidence="8">The sequence shown here is derived from an EMBL/GenBank/DDBJ whole genome shotgun (WGS) entry which is preliminary data.</text>
</comment>
<evidence type="ECO:0000313" key="8">
    <source>
        <dbReference type="EMBL" id="KAK0654878.1"/>
    </source>
</evidence>
<evidence type="ECO:0000256" key="4">
    <source>
        <dbReference type="ARBA" id="ARBA00023163"/>
    </source>
</evidence>
<accession>A0AA40CZF2</accession>
<evidence type="ECO:0000259" key="7">
    <source>
        <dbReference type="PROSITE" id="PS50048"/>
    </source>
</evidence>
<evidence type="ECO:0000256" key="1">
    <source>
        <dbReference type="ARBA" id="ARBA00022723"/>
    </source>
</evidence>
<dbReference type="PROSITE" id="PS50048">
    <property type="entry name" value="ZN2_CY6_FUNGAL_2"/>
    <property type="match status" value="1"/>
</dbReference>
<sequence>MSLRRQSCDRCHQERRKCDLVYPKCRRCQKAGKTCHFPYPPRPRQAQQHPQSGQPLTLSPHTRSNVETAVVSPMPALLPEASLPWVYNVLRQSPLIFASHGSNLFIHKSLFPQNATPRPLLTAFTLCAACTALTPMNRSLFFQALDVQVKDLIESMTANQPNSLLDDLARLQAAVLYQIIRLFYRADGFPTFQLEHPSQRQEDPYIPDIELETQEYSVRAFALRLLHRVNNIRSSSPSPDSGAQTQTWEEYLLAESIRRTVFVAFKIYTVYTALRYGWCVESAALELLPVSKKPARAWESREFYTDAEEQSVRSRVSNGDDTTTVVDFVRELSHGRGELEAYERVVLSAGSVCKWWGVVASRG</sequence>
<keyword evidence="3" id="KW-0805">Transcription regulation</keyword>
<dbReference type="SMART" id="SM00066">
    <property type="entry name" value="GAL4"/>
    <property type="match status" value="1"/>
</dbReference>
<feature type="domain" description="Zn(2)-C6 fungal-type" evidence="7">
    <location>
        <begin position="7"/>
        <end position="37"/>
    </location>
</feature>
<proteinExistence type="predicted"/>
<dbReference type="GO" id="GO:0000981">
    <property type="term" value="F:DNA-binding transcription factor activity, RNA polymerase II-specific"/>
    <property type="evidence" value="ECO:0007669"/>
    <property type="project" value="InterPro"/>
</dbReference>
<evidence type="ECO:0000256" key="5">
    <source>
        <dbReference type="ARBA" id="ARBA00023242"/>
    </source>
</evidence>
<dbReference type="GO" id="GO:0008270">
    <property type="term" value="F:zinc ion binding"/>
    <property type="evidence" value="ECO:0007669"/>
    <property type="project" value="InterPro"/>
</dbReference>
<keyword evidence="5" id="KW-0539">Nucleus</keyword>
<evidence type="ECO:0000256" key="3">
    <source>
        <dbReference type="ARBA" id="ARBA00023015"/>
    </source>
</evidence>
<dbReference type="SUPFAM" id="SSF57701">
    <property type="entry name" value="Zn2/Cys6 DNA-binding domain"/>
    <property type="match status" value="1"/>
</dbReference>
<dbReference type="PANTHER" id="PTHR47660">
    <property type="entry name" value="TRANSCRIPTION FACTOR WITH C2H2 AND ZN(2)-CYS(6) DNA BINDING DOMAIN (EUROFUNG)-RELATED-RELATED"/>
    <property type="match status" value="1"/>
</dbReference>
<organism evidence="8 9">
    <name type="scientific">Cercophora newfieldiana</name>
    <dbReference type="NCBI Taxonomy" id="92897"/>
    <lineage>
        <taxon>Eukaryota</taxon>
        <taxon>Fungi</taxon>
        <taxon>Dikarya</taxon>
        <taxon>Ascomycota</taxon>
        <taxon>Pezizomycotina</taxon>
        <taxon>Sordariomycetes</taxon>
        <taxon>Sordariomycetidae</taxon>
        <taxon>Sordariales</taxon>
        <taxon>Lasiosphaeriaceae</taxon>
        <taxon>Cercophora</taxon>
    </lineage>
</organism>
<dbReference type="InterPro" id="IPR036864">
    <property type="entry name" value="Zn2-C6_fun-type_DNA-bd_sf"/>
</dbReference>
<dbReference type="AlphaFoldDB" id="A0AA40CZF2"/>